<dbReference type="InterPro" id="IPR007800">
    <property type="entry name" value="DUF693"/>
</dbReference>
<dbReference type="PATRIC" id="fig|1155096.3.peg.908"/>
<organism evidence="1 2">
    <name type="scientific">Borrelia crocidurae (strain Achema)</name>
    <dbReference type="NCBI Taxonomy" id="1155096"/>
    <lineage>
        <taxon>Bacteria</taxon>
        <taxon>Pseudomonadati</taxon>
        <taxon>Spirochaetota</taxon>
        <taxon>Spirochaetia</taxon>
        <taxon>Spirochaetales</taxon>
        <taxon>Borreliaceae</taxon>
        <taxon>Borrelia</taxon>
    </lineage>
</organism>
<evidence type="ECO:0000313" key="2">
    <source>
        <dbReference type="Proteomes" id="UP000005212"/>
    </source>
</evidence>
<accession>I0FDW1</accession>
<geneLocation type="plasmid" evidence="2">
    <name>unnamed2</name>
</geneLocation>
<reference evidence="2" key="2">
    <citation type="submission" date="2012-03" db="EMBL/GenBank/DDBJ databases">
        <title>Complete genome sequence of Borrelia crocidurae.</title>
        <authorList>
            <person name="Elbir H."/>
            <person name="Gimenez G."/>
            <person name="Robert C."/>
            <person name="Raoult D."/>
            <person name="Drancourt M."/>
        </authorList>
    </citation>
    <scope>NUCLEOTIDE SEQUENCE [LARGE SCALE GENOMIC DNA]</scope>
    <source>
        <strain evidence="2">Achema</strain>
        <plasmid evidence="2">unnamed2</plasmid>
    </source>
</reference>
<name>I0FDW1_BORCA</name>
<dbReference type="RefSeq" id="WP_014683062.1">
    <property type="nucleotide sequence ID" value="NC_017774.1"/>
</dbReference>
<protein>
    <submittedName>
        <fullName evidence="1">Uncharacterized protein</fullName>
    </submittedName>
</protein>
<dbReference type="Proteomes" id="UP000005212">
    <property type="component" value="Plasmid unnamed2"/>
</dbReference>
<dbReference type="KEGG" id="bcw:Q7M_1524"/>
<dbReference type="AlphaFoldDB" id="I0FDW1"/>
<sequence>MIKYDFKIEFYNSHILDNSTTGDSIPEDNPKIVIETHNGIHVDISISDLYSSYKYVASKQAKLTLWNLPLDFTESIKEGDIVKIFYKKFYDAKQYDFIMAGYLGVPMSTDYPSGDFSVDLELHLASKSNFFNRKLENTQFKGMTVEDAIKSAFPNRNIINMSIKDRSTIITESFYAETPKEFVEKITKKYVQNIKTDIGNNNGVECNYIFTNINLSEPDSKYIPLEYFGLEFIPQQEISIGTTRKIRMIYWRAKIMYTHTLKVGTKVSFIDSLGQKIKNTILETSAILSNTGECSLMLKLHDDSNHIKIEG</sequence>
<evidence type="ECO:0000313" key="1">
    <source>
        <dbReference type="EMBL" id="AFI31667.1"/>
    </source>
</evidence>
<dbReference type="HOGENOM" id="CLU_073262_0_0_12"/>
<keyword evidence="1" id="KW-0614">Plasmid</keyword>
<proteinExistence type="predicted"/>
<gene>
    <name evidence="1" type="ordered locus">Q7M_1524</name>
</gene>
<dbReference type="EMBL" id="CP003428">
    <property type="protein sequence ID" value="AFI31667.1"/>
    <property type="molecule type" value="Genomic_DNA"/>
</dbReference>
<reference evidence="1 2" key="1">
    <citation type="journal article" date="2012" name="J. Bacteriol.">
        <title>Complete Genome Sequence of Borrelia crocidurae.</title>
        <authorList>
            <person name="Elbir H."/>
            <person name="Gimenez G."/>
            <person name="Robert C."/>
            <person name="Bergstrom S."/>
            <person name="Cutler S."/>
            <person name="Raoult D."/>
            <person name="Drancourt M."/>
        </authorList>
    </citation>
    <scope>NUCLEOTIDE SEQUENCE [LARGE SCALE GENOMIC DNA]</scope>
    <source>
        <strain evidence="1 2">Achema</strain>
        <plasmid evidence="2">unnamed2</plasmid>
    </source>
</reference>
<dbReference type="Pfam" id="PF05113">
    <property type="entry name" value="DUF693"/>
    <property type="match status" value="1"/>
</dbReference>